<dbReference type="PANTHER" id="PTHR24198">
    <property type="entry name" value="ANKYRIN REPEAT AND PROTEIN KINASE DOMAIN-CONTAINING PROTEIN"/>
    <property type="match status" value="1"/>
</dbReference>
<proteinExistence type="predicted"/>
<dbReference type="PROSITE" id="PS50297">
    <property type="entry name" value="ANK_REP_REGION"/>
    <property type="match status" value="1"/>
</dbReference>
<evidence type="ECO:0000256" key="3">
    <source>
        <dbReference type="PROSITE-ProRule" id="PRU00023"/>
    </source>
</evidence>
<dbReference type="SMART" id="SM00248">
    <property type="entry name" value="ANK"/>
    <property type="match status" value="4"/>
</dbReference>
<dbReference type="Gene3D" id="1.25.40.20">
    <property type="entry name" value="Ankyrin repeat-containing domain"/>
    <property type="match status" value="1"/>
</dbReference>
<keyword evidence="5" id="KW-1185">Reference proteome</keyword>
<dbReference type="InterPro" id="IPR036770">
    <property type="entry name" value="Ankyrin_rpt-contain_sf"/>
</dbReference>
<sequence>MISVSGLENGIDVKTETCKTTRLNEGVAILDCFSELLLDMAIGFDTEPPLFAAVRDSNIKQVKLLCEKGASVQDRDEDGKTLFMKSDFFDYEESAEIFKFIIAQGLSVNAVDDDGLSALHYAIIDRNIILVKLLTSEGASFETAENFTNPLFVAALDPDCPEIFAHLIEYVEDRVLKKDALLLRATTELLSCQEELNLEKLDCLRRPLGMITDKDRENYCENPIRAYDYLNEATSFREFEAEKPEDLKRFVILQCFIMRERILDESHPAVRNQLRRDNDLIHHTAYLYFQAEGLSESSIFVISYISTQLMACSMVFNEGRSQETWEELVELADELLDEVFYALRRAIFRRVENDFLKEVGESIFNLLYVIGSAPKSPEDRTERGFRVSYLSSTFRIAEFHEIPLFHSTMFLSKPHWVSIFVQADANVNEKDAYGHTALAAIFHYFYEFSQKPDEKPGFKHLSFLRELIINGSRLFIRDVEGHHIFSSLSEIQSKPNFQDPVILGKYITLKEMSAEIVEATYSKDFLRKTLPRDLGEYLW</sequence>
<accession>A0A8S1H2L8</accession>
<evidence type="ECO:0000313" key="5">
    <source>
        <dbReference type="Proteomes" id="UP000835052"/>
    </source>
</evidence>
<feature type="repeat" description="ANK" evidence="3">
    <location>
        <begin position="114"/>
        <end position="146"/>
    </location>
</feature>
<organism evidence="4 5">
    <name type="scientific">Caenorhabditis auriculariae</name>
    <dbReference type="NCBI Taxonomy" id="2777116"/>
    <lineage>
        <taxon>Eukaryota</taxon>
        <taxon>Metazoa</taxon>
        <taxon>Ecdysozoa</taxon>
        <taxon>Nematoda</taxon>
        <taxon>Chromadorea</taxon>
        <taxon>Rhabditida</taxon>
        <taxon>Rhabditina</taxon>
        <taxon>Rhabditomorpha</taxon>
        <taxon>Rhabditoidea</taxon>
        <taxon>Rhabditidae</taxon>
        <taxon>Peloderinae</taxon>
        <taxon>Caenorhabditis</taxon>
    </lineage>
</organism>
<dbReference type="SUPFAM" id="SSF48403">
    <property type="entry name" value="Ankyrin repeat"/>
    <property type="match status" value="1"/>
</dbReference>
<reference evidence="4" key="1">
    <citation type="submission" date="2020-10" db="EMBL/GenBank/DDBJ databases">
        <authorList>
            <person name="Kikuchi T."/>
        </authorList>
    </citation>
    <scope>NUCLEOTIDE SEQUENCE</scope>
    <source>
        <strain evidence="4">NKZ352</strain>
    </source>
</reference>
<keyword evidence="2 3" id="KW-0040">ANK repeat</keyword>
<dbReference type="PANTHER" id="PTHR24198:SF165">
    <property type="entry name" value="ANKYRIN REPEAT-CONTAINING PROTEIN-RELATED"/>
    <property type="match status" value="1"/>
</dbReference>
<protein>
    <recommendedName>
        <fullName evidence="6">Ankyrin repeat protein</fullName>
    </recommendedName>
</protein>
<keyword evidence="1" id="KW-0677">Repeat</keyword>
<evidence type="ECO:0000256" key="2">
    <source>
        <dbReference type="ARBA" id="ARBA00023043"/>
    </source>
</evidence>
<dbReference type="OrthoDB" id="2157354at2759"/>
<evidence type="ECO:0000313" key="4">
    <source>
        <dbReference type="EMBL" id="CAD6189577.1"/>
    </source>
</evidence>
<dbReference type="Pfam" id="PF12796">
    <property type="entry name" value="Ank_2"/>
    <property type="match status" value="1"/>
</dbReference>
<name>A0A8S1H2L8_9PELO</name>
<evidence type="ECO:0008006" key="6">
    <source>
        <dbReference type="Google" id="ProtNLM"/>
    </source>
</evidence>
<dbReference type="AlphaFoldDB" id="A0A8S1H2L8"/>
<comment type="caution">
    <text evidence="4">The sequence shown here is derived from an EMBL/GenBank/DDBJ whole genome shotgun (WGS) entry which is preliminary data.</text>
</comment>
<dbReference type="EMBL" id="CAJGYM010000011">
    <property type="protein sequence ID" value="CAD6189577.1"/>
    <property type="molecule type" value="Genomic_DNA"/>
</dbReference>
<dbReference type="PROSITE" id="PS50088">
    <property type="entry name" value="ANK_REPEAT"/>
    <property type="match status" value="2"/>
</dbReference>
<evidence type="ECO:0000256" key="1">
    <source>
        <dbReference type="ARBA" id="ARBA00022737"/>
    </source>
</evidence>
<feature type="repeat" description="ANK" evidence="3">
    <location>
        <begin position="45"/>
        <end position="77"/>
    </location>
</feature>
<dbReference type="Proteomes" id="UP000835052">
    <property type="component" value="Unassembled WGS sequence"/>
</dbReference>
<gene>
    <name evidence="4" type="ORF">CAUJ_LOCUS5496</name>
</gene>
<dbReference type="InterPro" id="IPR002110">
    <property type="entry name" value="Ankyrin_rpt"/>
</dbReference>